<dbReference type="STRING" id="484498.SAMN05421686_1255"/>
<evidence type="ECO:0000313" key="1">
    <source>
        <dbReference type="EMBL" id="SIT20957.1"/>
    </source>
</evidence>
<keyword evidence="2" id="KW-1185">Reference proteome</keyword>
<name>A0A1N7QEF7_9GAMM</name>
<dbReference type="RefSeq" id="WP_076518266.1">
    <property type="nucleotide sequence ID" value="NZ_FTOH01000025.1"/>
</dbReference>
<dbReference type="Proteomes" id="UP000185639">
    <property type="component" value="Unassembled WGS sequence"/>
</dbReference>
<evidence type="ECO:0000313" key="2">
    <source>
        <dbReference type="Proteomes" id="UP000185639"/>
    </source>
</evidence>
<dbReference type="AlphaFoldDB" id="A0A1N7QEF7"/>
<sequence>MKYLKQVLFFATILVFGLWGFAFLVDAINKHADYAATGIIEDSLASNAAYDLDTLSKIRESLARGEVEEANAIIDQQVELKMEMLKACVSEACINLRDSRNVR</sequence>
<gene>
    <name evidence="1" type="ORF">SAMN05421686_1255</name>
</gene>
<reference evidence="2" key="1">
    <citation type="submission" date="2017-01" db="EMBL/GenBank/DDBJ databases">
        <authorList>
            <person name="Varghese N."/>
            <person name="Submissions S."/>
        </authorList>
    </citation>
    <scope>NUCLEOTIDE SEQUENCE [LARGE SCALE GENOMIC DNA]</scope>
    <source>
        <strain evidence="2">DSM 24913</strain>
    </source>
</reference>
<protein>
    <submittedName>
        <fullName evidence="1">Uncharacterized protein</fullName>
    </submittedName>
</protein>
<proteinExistence type="predicted"/>
<organism evidence="1 2">
    <name type="scientific">Thalassolituus maritimus</name>
    <dbReference type="NCBI Taxonomy" id="484498"/>
    <lineage>
        <taxon>Bacteria</taxon>
        <taxon>Pseudomonadati</taxon>
        <taxon>Pseudomonadota</taxon>
        <taxon>Gammaproteobacteria</taxon>
        <taxon>Oceanospirillales</taxon>
        <taxon>Oceanospirillaceae</taxon>
        <taxon>Thalassolituus</taxon>
    </lineage>
</organism>
<dbReference type="EMBL" id="FTOH01000025">
    <property type="protein sequence ID" value="SIT20957.1"/>
    <property type="molecule type" value="Genomic_DNA"/>
</dbReference>
<accession>A0A1N7QEF7</accession>